<evidence type="ECO:0000256" key="9">
    <source>
        <dbReference type="SAM" id="Phobius"/>
    </source>
</evidence>
<dbReference type="InterPro" id="IPR002035">
    <property type="entry name" value="VWF_A"/>
</dbReference>
<evidence type="ECO:0000256" key="8">
    <source>
        <dbReference type="SAM" id="MobiDB-lite"/>
    </source>
</evidence>
<dbReference type="Proteomes" id="UP000050640">
    <property type="component" value="Unplaced"/>
</dbReference>
<dbReference type="WBParaSite" id="EEL_0000116101-mRNA-1">
    <property type="protein sequence ID" value="EEL_0000116101-mRNA-1"/>
    <property type="gene ID" value="EEL_0000116101"/>
</dbReference>
<protein>
    <submittedName>
        <fullName evidence="13">ZP domain-containing protein</fullName>
    </submittedName>
</protein>
<feature type="region of interest" description="Disordered" evidence="8">
    <location>
        <begin position="519"/>
        <end position="552"/>
    </location>
</feature>
<evidence type="ECO:0000256" key="5">
    <source>
        <dbReference type="ARBA" id="ARBA00022729"/>
    </source>
</evidence>
<evidence type="ECO:0000313" key="13">
    <source>
        <dbReference type="WBParaSite" id="EEL_0000116101-mRNA-1"/>
    </source>
</evidence>
<evidence type="ECO:0000259" key="11">
    <source>
        <dbReference type="PROSITE" id="PS51034"/>
    </source>
</evidence>
<evidence type="ECO:0000256" key="6">
    <source>
        <dbReference type="ARBA" id="ARBA00022989"/>
    </source>
</evidence>
<sequence length="1409" mass="156652">MEKSLFYENVRRAEREKKVTLIYGDVATAPPGYNPSFDYGHQQYSTDSQRTFRSDRNDESQQSVNNVYIQIFLIKPNRTAINPNVPINDLRENNTSLLGSHQNPISLSIDLEKGTIDEVSNRRYLSSRINSEQAATFISDGLYAKTEMTQNPLRSFYSLLHDDLSFDSNENSKNYANNLQSTSTHSITPTAKIIREDFSSLAREESKNLAKTLTEEIEPSALFKSNIGTLAVVDGNTSGFRGTSEEAILFSKRNFEEAEKKIFSTSTHPSNWNLNSPMRRNGNLASSHIVDYSAFLASSPSAETSTAIPHFEIIPAATTTISTDENEMLLKQTSAMTTSQQSSAATINFGPKTSGEDNYSSKIGTSSIQTSEASQITENETDFRKIVQTSVTDRSTISNNILPFEPLLTSTIASTPELIIFPTRKNFDIAHVGIKISPVFDESSKSSEEKMVMLSLTEPSIENITEPKNNSGNGALLLEREFPATSIVIGDREILDEQKSPTSVQAMRPHISVGERISGFQETHSSDSSEDEATTITKSSSSSQSAEVAQVTQFRKPLQSGLNSRDDIILPDAISREDEITPPDVFFISEHDFAISEPYSKKSIDSSVSNGDTLFTESEAEQEKSEVLKSEFKTSTSTELLPVIEHTEFTQSQLLSNLTRLEATNDEANISGSNVDSKIKPDFRPSQLKLVRLIRMSHSFECPSVARSTSDVKVDGLIDCDIIAANEDMVADECPISNDKSDQTRSDILFLIDASHNISQIRFQQTVKLIMDTVEQFNNIGPDGVQISLVQFTRESVLEFSFHKHNCKPCLLADIGDTEYISGMSSTDNAIQNIIKYGFSKQRGDRNDVANVLVVVNSEMSHDQFQEALQLLHPNNVTMVVVSTDGTNPQLNKQFIKDDIRHSLLFSSTAADSDQISGHLAECIRTIAKEKSTSSEKITAVEMDESVQEFTAQCLTDGFNATFKFLKSFGGIIAVRSRNATKNCSIVIQAEQFGEHIDTREVHFFIGFKECEVEETVSVNPSGMNYSALINVIHDKWLVSGADEGFVVQCHQPKQSQSQEGNMRIDPIPQSDNKMAEILPLNSIPPSCNYSIRANAPNGPPVQFAKFGDVVYHKWECEDDPQRSDLYGLYIRDCYAESETKEQHIIVDSDGCSADANIVNSVIYADNKLMAFARVKVFRLFDSDHLSFHCKLTLCVRKADGCEGVTPPRCLRTGRKNLLANRRNRHSTESFLATLTVQDEVGLTVVLPVNVTDSAFSLQTVKELSNTNLLWLIAILILLSISVLLMLVRYITKMNGKNEFIASESFKRHEIIDDIDYITSATSASANTDGLSSSKKDMEKRKDVCRSTSLKEISSENDKDRKVRIEVVSVSLNSVYDEIKRTSKYDSLTATIPITKSLYVHRDGSSWSF</sequence>
<evidence type="ECO:0000256" key="7">
    <source>
        <dbReference type="ARBA" id="ARBA00023136"/>
    </source>
</evidence>
<dbReference type="Pfam" id="PF25057">
    <property type="entry name" value="CUT_N"/>
    <property type="match status" value="1"/>
</dbReference>
<keyword evidence="12" id="KW-1185">Reference proteome</keyword>
<name>A0A0R3RI54_9BILA</name>
<dbReference type="PANTHER" id="PTHR22907">
    <property type="entry name" value="GH04558P"/>
    <property type="match status" value="1"/>
</dbReference>
<dbReference type="SUPFAM" id="SSF53300">
    <property type="entry name" value="vWA-like"/>
    <property type="match status" value="1"/>
</dbReference>
<dbReference type="STRING" id="1147741.A0A0R3RI54"/>
<dbReference type="PRINTS" id="PR00453">
    <property type="entry name" value="VWFADOMAIN"/>
</dbReference>
<keyword evidence="7 9" id="KW-0472">Membrane</keyword>
<evidence type="ECO:0000313" key="12">
    <source>
        <dbReference type="Proteomes" id="UP000050640"/>
    </source>
</evidence>
<evidence type="ECO:0000256" key="2">
    <source>
        <dbReference type="ARBA" id="ARBA00022460"/>
    </source>
</evidence>
<dbReference type="InterPro" id="IPR056953">
    <property type="entry name" value="CUT_N"/>
</dbReference>
<keyword evidence="2" id="KW-0193">Cuticle</keyword>
<dbReference type="PANTHER" id="PTHR22907:SF40">
    <property type="entry name" value="TRANSMEMBRANE PROTEIN-RELATED"/>
    <property type="match status" value="1"/>
</dbReference>
<organism evidence="12 13">
    <name type="scientific">Elaeophora elaphi</name>
    <dbReference type="NCBI Taxonomy" id="1147741"/>
    <lineage>
        <taxon>Eukaryota</taxon>
        <taxon>Metazoa</taxon>
        <taxon>Ecdysozoa</taxon>
        <taxon>Nematoda</taxon>
        <taxon>Chromadorea</taxon>
        <taxon>Rhabditida</taxon>
        <taxon>Spirurina</taxon>
        <taxon>Spiruromorpha</taxon>
        <taxon>Filarioidea</taxon>
        <taxon>Onchocercidae</taxon>
        <taxon>Elaeophora</taxon>
    </lineage>
</organism>
<evidence type="ECO:0000256" key="1">
    <source>
        <dbReference type="ARBA" id="ARBA00004251"/>
    </source>
</evidence>
<evidence type="ECO:0000259" key="10">
    <source>
        <dbReference type="PROSITE" id="PS50234"/>
    </source>
</evidence>
<keyword evidence="5" id="KW-0732">Signal</keyword>
<evidence type="ECO:0000256" key="4">
    <source>
        <dbReference type="ARBA" id="ARBA00022692"/>
    </source>
</evidence>
<dbReference type="Gene3D" id="3.40.50.410">
    <property type="entry name" value="von Willebrand factor, type A domain"/>
    <property type="match status" value="1"/>
</dbReference>
<dbReference type="Pfam" id="PF25301">
    <property type="entry name" value="CUT_C"/>
    <property type="match status" value="1"/>
</dbReference>
<keyword evidence="6 9" id="KW-1133">Transmembrane helix</keyword>
<dbReference type="PROSITE" id="PS51034">
    <property type="entry name" value="ZP_2"/>
    <property type="match status" value="1"/>
</dbReference>
<keyword evidence="4 9" id="KW-0812">Transmembrane</keyword>
<accession>A0A0R3RI54</accession>
<feature type="compositionally biased region" description="Polar residues" evidence="8">
    <location>
        <begin position="356"/>
        <end position="376"/>
    </location>
</feature>
<dbReference type="SMART" id="SM00327">
    <property type="entry name" value="VWA"/>
    <property type="match status" value="1"/>
</dbReference>
<dbReference type="GO" id="GO:0042302">
    <property type="term" value="F:structural constituent of cuticle"/>
    <property type="evidence" value="ECO:0007669"/>
    <property type="project" value="UniProtKB-KW"/>
</dbReference>
<feature type="domain" description="VWFA" evidence="10">
    <location>
        <begin position="747"/>
        <end position="924"/>
    </location>
</feature>
<dbReference type="SMART" id="SM00241">
    <property type="entry name" value="ZP"/>
    <property type="match status" value="1"/>
</dbReference>
<reference evidence="13" key="1">
    <citation type="submission" date="2017-02" db="UniProtKB">
        <authorList>
            <consortium name="WormBaseParasite"/>
        </authorList>
    </citation>
    <scope>IDENTIFICATION</scope>
</reference>
<comment type="subcellular location">
    <subcellularLocation>
        <location evidence="1">Cell membrane</location>
        <topology evidence="1">Single-pass type I membrane protein</topology>
    </subcellularLocation>
</comment>
<evidence type="ECO:0000256" key="3">
    <source>
        <dbReference type="ARBA" id="ARBA00022475"/>
    </source>
</evidence>
<feature type="region of interest" description="Disordered" evidence="8">
    <location>
        <begin position="341"/>
        <end position="376"/>
    </location>
</feature>
<keyword evidence="3" id="KW-1003">Cell membrane</keyword>
<dbReference type="Pfam" id="PF00092">
    <property type="entry name" value="VWA"/>
    <property type="match status" value="1"/>
</dbReference>
<feature type="domain" description="ZP" evidence="11">
    <location>
        <begin position="953"/>
        <end position="1209"/>
    </location>
</feature>
<dbReference type="InterPro" id="IPR001507">
    <property type="entry name" value="ZP_dom"/>
</dbReference>
<dbReference type="PROSITE" id="PS50234">
    <property type="entry name" value="VWFA"/>
    <property type="match status" value="1"/>
</dbReference>
<feature type="transmembrane region" description="Helical" evidence="9">
    <location>
        <begin position="1269"/>
        <end position="1288"/>
    </location>
</feature>
<proteinExistence type="predicted"/>
<dbReference type="InterPro" id="IPR051962">
    <property type="entry name" value="Cuticlin"/>
</dbReference>
<dbReference type="InterPro" id="IPR036465">
    <property type="entry name" value="vWFA_dom_sf"/>
</dbReference>
<dbReference type="GO" id="GO:0005886">
    <property type="term" value="C:plasma membrane"/>
    <property type="evidence" value="ECO:0007669"/>
    <property type="project" value="UniProtKB-SubCell"/>
</dbReference>
<dbReference type="InterPro" id="IPR057475">
    <property type="entry name" value="CUT_C"/>
</dbReference>